<feature type="region of interest" description="Disordered" evidence="6">
    <location>
        <begin position="313"/>
        <end position="399"/>
    </location>
</feature>
<dbReference type="InterPro" id="IPR045269">
    <property type="entry name" value="Atg1-like"/>
</dbReference>
<sequence>MDSEREKIIRIWPKWKIQQAIGSGSFGTVYRACREEPGYTAWAAIKVIRIPKDESELRERKQEGMDDASIQYYYKNVAQELLNEIRVMESLKTASNIVSIEDCQLEPQENGPGWELYIRMELLESLPSYMERKPLSLDEIVKLGIDICEALKACETKNIIHRDIKPDNIFVNEYGTFKLGDFGIAKRLENTRAMLSQKGTSMYMAPELYRGGTGGKTVDIYALGITLYKLLNSGRFPFMPPYPQPVTPDLREQALYRRLNGELVPPPPGIDPVLGAMVAKACAPDPVMRYQTALEFQNDLTRWRDGFRSRQTMNSFAGEPTSEGTQKMWGVSGNDPSGYRQTGAGQSTGVGGRSPYTTTDSFEKQPQDMYQVQDQTSQSPYQNKGTYGSEGGQPPKKKGNGAKIAIGVAAGVCAFALCFGAGYFLLGNKGSSSNRVASNIPSTQASADTSPTDDFTADTPLAQEPLETESPAGETGEAVAIYDTDRLLPGDQTQLRFQSGSLVMTASPGELVWTSSDEAVATVDEQGILTAQGVGTAQITGQYNGTSASFQVHVVEVNTAYGATIEPDVDSIAMASSALGSDPSTSVNFTLGGNVPDRYTVYAYVSPEIFMGLSGEWSGGTYPVVTLKLTSSIYTGEGTVTVLLMPEDEPYNIIAATKVKVTIS</sequence>
<evidence type="ECO:0000256" key="5">
    <source>
        <dbReference type="PROSITE-ProRule" id="PRU10141"/>
    </source>
</evidence>
<proteinExistence type="predicted"/>
<dbReference type="InterPro" id="IPR003343">
    <property type="entry name" value="Big_2"/>
</dbReference>
<keyword evidence="7" id="KW-0472">Membrane</keyword>
<dbReference type="GO" id="GO:0005776">
    <property type="term" value="C:autophagosome"/>
    <property type="evidence" value="ECO:0007669"/>
    <property type="project" value="TreeGrafter"/>
</dbReference>
<dbReference type="SUPFAM" id="SSF49373">
    <property type="entry name" value="Invasin/intimin cell-adhesion fragments"/>
    <property type="match status" value="1"/>
</dbReference>
<gene>
    <name evidence="9" type="ORF">IAB46_14975</name>
</gene>
<dbReference type="GO" id="GO:0005524">
    <property type="term" value="F:ATP binding"/>
    <property type="evidence" value="ECO:0007669"/>
    <property type="project" value="UniProtKB-UniRule"/>
</dbReference>
<dbReference type="GO" id="GO:0042594">
    <property type="term" value="P:response to starvation"/>
    <property type="evidence" value="ECO:0007669"/>
    <property type="project" value="TreeGrafter"/>
</dbReference>
<dbReference type="EMBL" id="DVIT01000064">
    <property type="protein sequence ID" value="HIS48822.1"/>
    <property type="molecule type" value="Genomic_DNA"/>
</dbReference>
<dbReference type="PROSITE" id="PS50011">
    <property type="entry name" value="PROTEIN_KINASE_DOM"/>
    <property type="match status" value="1"/>
</dbReference>
<keyword evidence="1" id="KW-0808">Transferase</keyword>
<dbReference type="GO" id="GO:0004674">
    <property type="term" value="F:protein serine/threonine kinase activity"/>
    <property type="evidence" value="ECO:0007669"/>
    <property type="project" value="InterPro"/>
</dbReference>
<reference evidence="9" key="1">
    <citation type="submission" date="2020-10" db="EMBL/GenBank/DDBJ databases">
        <authorList>
            <person name="Gilroy R."/>
        </authorList>
    </citation>
    <scope>NUCLEOTIDE SEQUENCE</scope>
    <source>
        <strain evidence="9">CHK178-757</strain>
    </source>
</reference>
<dbReference type="InterPro" id="IPR017441">
    <property type="entry name" value="Protein_kinase_ATP_BS"/>
</dbReference>
<dbReference type="Proteomes" id="UP000823927">
    <property type="component" value="Unassembled WGS sequence"/>
</dbReference>
<keyword evidence="7" id="KW-1133">Transmembrane helix</keyword>
<feature type="transmembrane region" description="Helical" evidence="7">
    <location>
        <begin position="404"/>
        <end position="426"/>
    </location>
</feature>
<protein>
    <submittedName>
        <fullName evidence="9">Protein kinase</fullName>
    </submittedName>
</protein>
<keyword evidence="3 9" id="KW-0418">Kinase</keyword>
<dbReference type="InterPro" id="IPR008964">
    <property type="entry name" value="Invasin/intimin_cell_adhesion"/>
</dbReference>
<dbReference type="Pfam" id="PF00069">
    <property type="entry name" value="Pkinase"/>
    <property type="match status" value="1"/>
</dbReference>
<evidence type="ECO:0000256" key="3">
    <source>
        <dbReference type="ARBA" id="ARBA00022777"/>
    </source>
</evidence>
<evidence type="ECO:0000256" key="1">
    <source>
        <dbReference type="ARBA" id="ARBA00022679"/>
    </source>
</evidence>
<feature type="binding site" evidence="5">
    <location>
        <position position="46"/>
    </location>
    <ligand>
        <name>ATP</name>
        <dbReference type="ChEBI" id="CHEBI:30616"/>
    </ligand>
</feature>
<dbReference type="InterPro" id="IPR008271">
    <property type="entry name" value="Ser/Thr_kinase_AS"/>
</dbReference>
<organism evidence="9 10">
    <name type="scientific">Candidatus Scybalocola faecigallinarum</name>
    <dbReference type="NCBI Taxonomy" id="2840941"/>
    <lineage>
        <taxon>Bacteria</taxon>
        <taxon>Bacillati</taxon>
        <taxon>Bacillota</taxon>
        <taxon>Clostridia</taxon>
        <taxon>Lachnospirales</taxon>
        <taxon>Lachnospiraceae</taxon>
        <taxon>Lachnospiraceae incertae sedis</taxon>
        <taxon>Candidatus Scybalocola (ex Gilroy et al. 2021)</taxon>
    </lineage>
</organism>
<dbReference type="PANTHER" id="PTHR24348:SF22">
    <property type="entry name" value="NON-SPECIFIC SERINE_THREONINE PROTEIN KINASE"/>
    <property type="match status" value="1"/>
</dbReference>
<dbReference type="GO" id="GO:0034045">
    <property type="term" value="C:phagophore assembly site membrane"/>
    <property type="evidence" value="ECO:0007669"/>
    <property type="project" value="TreeGrafter"/>
</dbReference>
<dbReference type="Gene3D" id="2.60.40.1080">
    <property type="match status" value="1"/>
</dbReference>
<dbReference type="CDD" id="cd14014">
    <property type="entry name" value="STKc_PknB_like"/>
    <property type="match status" value="1"/>
</dbReference>
<evidence type="ECO:0000256" key="6">
    <source>
        <dbReference type="SAM" id="MobiDB-lite"/>
    </source>
</evidence>
<feature type="compositionally biased region" description="Polar residues" evidence="6">
    <location>
        <begin position="434"/>
        <end position="453"/>
    </location>
</feature>
<dbReference type="PROSITE" id="PS00107">
    <property type="entry name" value="PROTEIN_KINASE_ATP"/>
    <property type="match status" value="1"/>
</dbReference>
<comment type="caution">
    <text evidence="9">The sequence shown here is derived from an EMBL/GenBank/DDBJ whole genome shotgun (WGS) entry which is preliminary data.</text>
</comment>
<dbReference type="InterPro" id="IPR000719">
    <property type="entry name" value="Prot_kinase_dom"/>
</dbReference>
<feature type="compositionally biased region" description="Polar residues" evidence="6">
    <location>
        <begin position="368"/>
        <end position="386"/>
    </location>
</feature>
<keyword evidence="7" id="KW-0812">Transmembrane</keyword>
<feature type="region of interest" description="Disordered" evidence="6">
    <location>
        <begin position="434"/>
        <end position="475"/>
    </location>
</feature>
<accession>A0A9D1JS00</accession>
<evidence type="ECO:0000313" key="10">
    <source>
        <dbReference type="Proteomes" id="UP000823927"/>
    </source>
</evidence>
<dbReference type="SUPFAM" id="SSF56112">
    <property type="entry name" value="Protein kinase-like (PK-like)"/>
    <property type="match status" value="1"/>
</dbReference>
<dbReference type="Gene3D" id="1.10.510.10">
    <property type="entry name" value="Transferase(Phosphotransferase) domain 1"/>
    <property type="match status" value="1"/>
</dbReference>
<dbReference type="PANTHER" id="PTHR24348">
    <property type="entry name" value="SERINE/THREONINE-PROTEIN KINASE UNC-51-RELATED"/>
    <property type="match status" value="1"/>
</dbReference>
<feature type="domain" description="Protein kinase" evidence="8">
    <location>
        <begin position="15"/>
        <end position="301"/>
    </location>
</feature>
<dbReference type="PROSITE" id="PS00108">
    <property type="entry name" value="PROTEIN_KINASE_ST"/>
    <property type="match status" value="1"/>
</dbReference>
<reference evidence="9" key="2">
    <citation type="journal article" date="2021" name="PeerJ">
        <title>Extensive microbial diversity within the chicken gut microbiome revealed by metagenomics and culture.</title>
        <authorList>
            <person name="Gilroy R."/>
            <person name="Ravi A."/>
            <person name="Getino M."/>
            <person name="Pursley I."/>
            <person name="Horton D.L."/>
            <person name="Alikhan N.F."/>
            <person name="Baker D."/>
            <person name="Gharbi K."/>
            <person name="Hall N."/>
            <person name="Watson M."/>
            <person name="Adriaenssens E.M."/>
            <person name="Foster-Nyarko E."/>
            <person name="Jarju S."/>
            <person name="Secka A."/>
            <person name="Antonio M."/>
            <person name="Oren A."/>
            <person name="Chaudhuri R.R."/>
            <person name="La Ragione R."/>
            <person name="Hildebrand F."/>
            <person name="Pallen M.J."/>
        </authorList>
    </citation>
    <scope>NUCLEOTIDE SEQUENCE</scope>
    <source>
        <strain evidence="9">CHK178-757</strain>
    </source>
</reference>
<keyword evidence="2 5" id="KW-0547">Nucleotide-binding</keyword>
<dbReference type="GO" id="GO:0005829">
    <property type="term" value="C:cytosol"/>
    <property type="evidence" value="ECO:0007669"/>
    <property type="project" value="TreeGrafter"/>
</dbReference>
<dbReference type="Gene3D" id="3.30.200.20">
    <property type="entry name" value="Phosphorylase Kinase, domain 1"/>
    <property type="match status" value="1"/>
</dbReference>
<evidence type="ECO:0000256" key="4">
    <source>
        <dbReference type="ARBA" id="ARBA00022840"/>
    </source>
</evidence>
<evidence type="ECO:0000313" key="9">
    <source>
        <dbReference type="EMBL" id="HIS48822.1"/>
    </source>
</evidence>
<dbReference type="Pfam" id="PF02368">
    <property type="entry name" value="Big_2"/>
    <property type="match status" value="1"/>
</dbReference>
<dbReference type="SMART" id="SM00220">
    <property type="entry name" value="S_TKc"/>
    <property type="match status" value="1"/>
</dbReference>
<dbReference type="InterPro" id="IPR011009">
    <property type="entry name" value="Kinase-like_dom_sf"/>
</dbReference>
<name>A0A9D1JS00_9FIRM</name>
<evidence type="ECO:0000259" key="8">
    <source>
        <dbReference type="PROSITE" id="PS50011"/>
    </source>
</evidence>
<keyword evidence="4 5" id="KW-0067">ATP-binding</keyword>
<evidence type="ECO:0000256" key="2">
    <source>
        <dbReference type="ARBA" id="ARBA00022741"/>
    </source>
</evidence>
<dbReference type="AlphaFoldDB" id="A0A9D1JS00"/>
<evidence type="ECO:0000256" key="7">
    <source>
        <dbReference type="SAM" id="Phobius"/>
    </source>
</evidence>